<dbReference type="InterPro" id="IPR013249">
    <property type="entry name" value="RNA_pol_sigma70_r4_t2"/>
</dbReference>
<sequence length="308" mass="33454">MLTDERVFEEHRAHLVRVGYRITGSVADAEDAVQEAWLRLAGLDEAARADIRDERAWLTTVVGRLCLDRLRSAAARRERYVGPWLPEPLITTGDPDEPLAAVVRDEGVRMAAMVVLERLSPPQRVAFVLHEALALPYAQIAEVLGCPEATARQHAARARKIVADADPPPRVTTAEQETVLARFAEAMARADGAALVELLHPDVVWVSDSDGKAKAARRPILGAEKVARLLLGLLATYGEDMIRRSSMLQVNGDLGLRTPAVESPAGAVAVFAVRDGRIAAVYHVVNPEKLAHLQGPDAPGTLRRNPGR</sequence>
<feature type="domain" description="RNA polymerase sigma factor 70 region 4 type 2" evidence="7">
    <location>
        <begin position="111"/>
        <end position="160"/>
    </location>
</feature>
<dbReference type="Gene3D" id="1.10.10.10">
    <property type="entry name" value="Winged helix-like DNA-binding domain superfamily/Winged helix DNA-binding domain"/>
    <property type="match status" value="1"/>
</dbReference>
<dbReference type="InterPro" id="IPR052704">
    <property type="entry name" value="ECF_Sigma-70_Domain"/>
</dbReference>
<evidence type="ECO:0000256" key="4">
    <source>
        <dbReference type="ARBA" id="ARBA00023082"/>
    </source>
</evidence>
<evidence type="ECO:0000259" key="7">
    <source>
        <dbReference type="Pfam" id="PF08281"/>
    </source>
</evidence>
<gene>
    <name evidence="8" type="ORF">FHX44_111279</name>
</gene>
<comment type="similarity">
    <text evidence="1">Belongs to the sigma-70 factor family. ECF subfamily.</text>
</comment>
<evidence type="ECO:0000256" key="3">
    <source>
        <dbReference type="ARBA" id="ARBA00023015"/>
    </source>
</evidence>
<dbReference type="InterPro" id="IPR014284">
    <property type="entry name" value="RNA_pol_sigma-70_dom"/>
</dbReference>
<dbReference type="InterPro" id="IPR036388">
    <property type="entry name" value="WH-like_DNA-bd_sf"/>
</dbReference>
<keyword evidence="5" id="KW-0804">Transcription</keyword>
<dbReference type="SUPFAM" id="SSF88659">
    <property type="entry name" value="Sigma3 and sigma4 domains of RNA polymerase sigma factors"/>
    <property type="match status" value="1"/>
</dbReference>
<dbReference type="OrthoDB" id="3211555at2"/>
<protein>
    <submittedName>
        <fullName evidence="8">RNA polymerase sigma-70 factor (ECF subfamily)</fullName>
    </submittedName>
</protein>
<dbReference type="Pfam" id="PF08281">
    <property type="entry name" value="Sigma70_r4_2"/>
    <property type="match status" value="1"/>
</dbReference>
<dbReference type="Gene3D" id="3.10.450.50">
    <property type="match status" value="1"/>
</dbReference>
<dbReference type="GO" id="GO:0016987">
    <property type="term" value="F:sigma factor activity"/>
    <property type="evidence" value="ECO:0007669"/>
    <property type="project" value="UniProtKB-KW"/>
</dbReference>
<proteinExistence type="inferred from homology"/>
<dbReference type="SUPFAM" id="SSF88946">
    <property type="entry name" value="Sigma2 domain of RNA polymerase sigma factors"/>
    <property type="match status" value="1"/>
</dbReference>
<evidence type="ECO:0000313" key="9">
    <source>
        <dbReference type="Proteomes" id="UP000321261"/>
    </source>
</evidence>
<dbReference type="InterPro" id="IPR007627">
    <property type="entry name" value="RNA_pol_sigma70_r2"/>
</dbReference>
<evidence type="ECO:0000256" key="5">
    <source>
        <dbReference type="ARBA" id="ARBA00023163"/>
    </source>
</evidence>
<dbReference type="InterPro" id="IPR032710">
    <property type="entry name" value="NTF2-like_dom_sf"/>
</dbReference>
<dbReference type="InterPro" id="IPR013324">
    <property type="entry name" value="RNA_pol_sigma_r3/r4-like"/>
</dbReference>
<dbReference type="PANTHER" id="PTHR30173">
    <property type="entry name" value="SIGMA 19 FACTOR"/>
    <property type="match status" value="1"/>
</dbReference>
<keyword evidence="4" id="KW-0731">Sigma factor</keyword>
<keyword evidence="3" id="KW-0805">Transcription regulation</keyword>
<name>A0A561SKJ5_9PSEU</name>
<dbReference type="GO" id="GO:0006352">
    <property type="term" value="P:DNA-templated transcription initiation"/>
    <property type="evidence" value="ECO:0007669"/>
    <property type="project" value="InterPro"/>
</dbReference>
<keyword evidence="9" id="KW-1185">Reference proteome</keyword>
<dbReference type="InterPro" id="IPR013325">
    <property type="entry name" value="RNA_pol_sigma_r2"/>
</dbReference>
<dbReference type="NCBIfam" id="TIGR02937">
    <property type="entry name" value="sigma70-ECF"/>
    <property type="match status" value="1"/>
</dbReference>
<dbReference type="Pfam" id="PF04542">
    <property type="entry name" value="Sigma70_r2"/>
    <property type="match status" value="1"/>
</dbReference>
<dbReference type="Gene3D" id="1.10.1740.10">
    <property type="match status" value="1"/>
</dbReference>
<comment type="caution">
    <text evidence="8">The sequence shown here is derived from an EMBL/GenBank/DDBJ whole genome shotgun (WGS) entry which is preliminary data.</text>
</comment>
<dbReference type="Proteomes" id="UP000321261">
    <property type="component" value="Unassembled WGS sequence"/>
</dbReference>
<dbReference type="PANTHER" id="PTHR30173:SF36">
    <property type="entry name" value="ECF RNA POLYMERASE SIGMA FACTOR SIGJ"/>
    <property type="match status" value="1"/>
</dbReference>
<dbReference type="SUPFAM" id="SSF54427">
    <property type="entry name" value="NTF2-like"/>
    <property type="match status" value="1"/>
</dbReference>
<evidence type="ECO:0000256" key="1">
    <source>
        <dbReference type="ARBA" id="ARBA00010641"/>
    </source>
</evidence>
<reference evidence="8 9" key="1">
    <citation type="submission" date="2019-06" db="EMBL/GenBank/DDBJ databases">
        <title>Sequencing the genomes of 1000 actinobacteria strains.</title>
        <authorList>
            <person name="Klenk H.-P."/>
        </authorList>
    </citation>
    <scope>NUCLEOTIDE SEQUENCE [LARGE SCALE GENOMIC DNA]</scope>
    <source>
        <strain evidence="8 9">DSM 45671</strain>
    </source>
</reference>
<evidence type="ECO:0000313" key="8">
    <source>
        <dbReference type="EMBL" id="TWF75395.1"/>
    </source>
</evidence>
<dbReference type="GO" id="GO:0003677">
    <property type="term" value="F:DNA binding"/>
    <property type="evidence" value="ECO:0007669"/>
    <property type="project" value="InterPro"/>
</dbReference>
<feature type="domain" description="RNA polymerase sigma-70 region 2" evidence="6">
    <location>
        <begin position="8"/>
        <end position="74"/>
    </location>
</feature>
<dbReference type="EMBL" id="VIWU01000001">
    <property type="protein sequence ID" value="TWF75395.1"/>
    <property type="molecule type" value="Genomic_DNA"/>
</dbReference>
<comment type="subunit">
    <text evidence="2">Interacts transiently with the RNA polymerase catalytic core formed by RpoA, RpoB, RpoC and RpoZ (2 alpha, 1 beta, 1 beta' and 1 omega subunit) to form the RNA polymerase holoenzyme that can initiate transcription.</text>
</comment>
<accession>A0A561SKJ5</accession>
<organism evidence="8 9">
    <name type="scientific">Pseudonocardia hierapolitana</name>
    <dbReference type="NCBI Taxonomy" id="1128676"/>
    <lineage>
        <taxon>Bacteria</taxon>
        <taxon>Bacillati</taxon>
        <taxon>Actinomycetota</taxon>
        <taxon>Actinomycetes</taxon>
        <taxon>Pseudonocardiales</taxon>
        <taxon>Pseudonocardiaceae</taxon>
        <taxon>Pseudonocardia</taxon>
    </lineage>
</organism>
<dbReference type="RefSeq" id="WP_147254605.1">
    <property type="nucleotide sequence ID" value="NZ_VIWU01000001.1"/>
</dbReference>
<evidence type="ECO:0000256" key="2">
    <source>
        <dbReference type="ARBA" id="ARBA00011344"/>
    </source>
</evidence>
<evidence type="ECO:0000259" key="6">
    <source>
        <dbReference type="Pfam" id="PF04542"/>
    </source>
</evidence>
<dbReference type="AlphaFoldDB" id="A0A561SKJ5"/>
<dbReference type="NCBIfam" id="NF007214">
    <property type="entry name" value="PRK09636.1"/>
    <property type="match status" value="1"/>
</dbReference>